<dbReference type="Proteomes" id="UP001215078">
    <property type="component" value="Unassembled WGS sequence"/>
</dbReference>
<reference evidence="2" key="1">
    <citation type="submission" date="2022-10" db="EMBL/GenBank/DDBJ databases">
        <title>Human gut microbiome strain richness.</title>
        <authorList>
            <person name="Chen-Liaw A."/>
        </authorList>
    </citation>
    <scope>NUCLEOTIDE SEQUENCE</scope>
    <source>
        <strain evidence="2">RTP21484st1_H8_RTP21484_190118</strain>
    </source>
</reference>
<dbReference type="RefSeq" id="WP_272842185.1">
    <property type="nucleotide sequence ID" value="NZ_JAQQPO010000055.1"/>
</dbReference>
<evidence type="ECO:0000313" key="2">
    <source>
        <dbReference type="EMBL" id="MDC7961733.1"/>
    </source>
</evidence>
<gene>
    <name evidence="2" type="ORF">PQ628_26400</name>
</gene>
<organism evidence="2 3">
    <name type="scientific">Bacteroides ovatus</name>
    <dbReference type="NCBI Taxonomy" id="28116"/>
    <lineage>
        <taxon>Bacteria</taxon>
        <taxon>Pseudomonadati</taxon>
        <taxon>Bacteroidota</taxon>
        <taxon>Bacteroidia</taxon>
        <taxon>Bacteroidales</taxon>
        <taxon>Bacteroidaceae</taxon>
        <taxon>Bacteroides</taxon>
    </lineage>
</organism>
<sequence length="137" mass="16081">MTTKDFAIYILFPIITAIIAGIVVEAIKRNPLIVKFKPWNIKKIKSKQEDSPKFIEYTKDVIDGFVFKWNWVSTPNGWQIINFRICCPIDETPLVVEEMFYIRCPRCKKEYFNTPDINSARIIVQDNIVKRYGAIFV</sequence>
<evidence type="ECO:0000313" key="3">
    <source>
        <dbReference type="Proteomes" id="UP001215078"/>
    </source>
</evidence>
<evidence type="ECO:0000256" key="1">
    <source>
        <dbReference type="SAM" id="Phobius"/>
    </source>
</evidence>
<comment type="caution">
    <text evidence="2">The sequence shown here is derived from an EMBL/GenBank/DDBJ whole genome shotgun (WGS) entry which is preliminary data.</text>
</comment>
<dbReference type="AlphaFoldDB" id="A0AAW6IT05"/>
<feature type="transmembrane region" description="Helical" evidence="1">
    <location>
        <begin position="6"/>
        <end position="27"/>
    </location>
</feature>
<keyword evidence="1" id="KW-1133">Transmembrane helix</keyword>
<dbReference type="EMBL" id="JAQQPO010000055">
    <property type="protein sequence ID" value="MDC7961733.1"/>
    <property type="molecule type" value="Genomic_DNA"/>
</dbReference>
<keyword evidence="1" id="KW-0812">Transmembrane</keyword>
<name>A0AAW6IT05_BACOV</name>
<keyword evidence="1" id="KW-0472">Membrane</keyword>
<protein>
    <submittedName>
        <fullName evidence="2">Uncharacterized protein</fullName>
    </submittedName>
</protein>
<accession>A0AAW6IT05</accession>
<proteinExistence type="predicted"/>